<keyword evidence="5" id="KW-1185">Reference proteome</keyword>
<name>A0A2U3EPF6_PURLI</name>
<dbReference type="AlphaFoldDB" id="A0A2U3EPF6"/>
<evidence type="ECO:0000256" key="1">
    <source>
        <dbReference type="SAM" id="MobiDB-lite"/>
    </source>
</evidence>
<evidence type="ECO:0000313" key="2">
    <source>
        <dbReference type="EMBL" id="KAK4093267.1"/>
    </source>
</evidence>
<gene>
    <name evidence="3" type="ORF">PCL_03591</name>
    <name evidence="2" type="ORF">Purlil1_2424</name>
</gene>
<feature type="region of interest" description="Disordered" evidence="1">
    <location>
        <begin position="1"/>
        <end position="38"/>
    </location>
</feature>
<dbReference type="EMBL" id="LCWV01000001">
    <property type="protein sequence ID" value="PWI76397.1"/>
    <property type="molecule type" value="Genomic_DNA"/>
</dbReference>
<comment type="caution">
    <text evidence="3">The sequence shown here is derived from an EMBL/GenBank/DDBJ whole genome shotgun (WGS) entry which is preliminary data.</text>
</comment>
<reference evidence="3 4" key="2">
    <citation type="journal article" date="2016" name="Front. Microbiol.">
        <title>Genome and transcriptome sequences reveal the specific parasitism of the nematophagous Purpureocillium lilacinum 36-1.</title>
        <authorList>
            <person name="Xie J."/>
            <person name="Li S."/>
            <person name="Mo C."/>
            <person name="Xiao X."/>
            <person name="Peng D."/>
            <person name="Wang G."/>
            <person name="Xiao Y."/>
        </authorList>
    </citation>
    <scope>NUCLEOTIDE SEQUENCE [LARGE SCALE GENOMIC DNA]</scope>
    <source>
        <strain evidence="3 4">36-1</strain>
    </source>
</reference>
<accession>A0A2U3EPF6</accession>
<reference evidence="2" key="3">
    <citation type="submission" date="2023-11" db="EMBL/GenBank/DDBJ databases">
        <authorList>
            <person name="Beijen E."/>
            <person name="Ohm R.A."/>
        </authorList>
    </citation>
    <scope>NUCLEOTIDE SEQUENCE</scope>
    <source>
        <strain evidence="2">CBS 150709</strain>
    </source>
</reference>
<protein>
    <submittedName>
        <fullName evidence="3">Uncharacterized protein</fullName>
    </submittedName>
</protein>
<proteinExistence type="predicted"/>
<reference evidence="3" key="1">
    <citation type="submission" date="2015-05" db="EMBL/GenBank/DDBJ databases">
        <authorList>
            <person name="Wang D.B."/>
            <person name="Wang M."/>
        </authorList>
    </citation>
    <scope>NUCLEOTIDE SEQUENCE</scope>
    <source>
        <strain evidence="3">36-1</strain>
    </source>
</reference>
<evidence type="ECO:0000313" key="4">
    <source>
        <dbReference type="Proteomes" id="UP000245956"/>
    </source>
</evidence>
<evidence type="ECO:0000313" key="3">
    <source>
        <dbReference type="EMBL" id="PWI76397.1"/>
    </source>
</evidence>
<dbReference type="Proteomes" id="UP000245956">
    <property type="component" value="Unassembled WGS sequence"/>
</dbReference>
<evidence type="ECO:0000313" key="5">
    <source>
        <dbReference type="Proteomes" id="UP001287286"/>
    </source>
</evidence>
<reference evidence="2 5" key="4">
    <citation type="journal article" date="2024" name="Microbiol. Resour. Announc.">
        <title>Genome annotations for the ascomycete fungi Trichoderma harzianum, Trichoderma aggressivum, and Purpureocillium lilacinum.</title>
        <authorList>
            <person name="Beijen E.P.W."/>
            <person name="Ohm R.A."/>
        </authorList>
    </citation>
    <scope>NUCLEOTIDE SEQUENCE [LARGE SCALE GENOMIC DNA]</scope>
    <source>
        <strain evidence="2 5">CBS 150709</strain>
    </source>
</reference>
<organism evidence="3 4">
    <name type="scientific">Purpureocillium lilacinum</name>
    <name type="common">Paecilomyces lilacinus</name>
    <dbReference type="NCBI Taxonomy" id="33203"/>
    <lineage>
        <taxon>Eukaryota</taxon>
        <taxon>Fungi</taxon>
        <taxon>Dikarya</taxon>
        <taxon>Ascomycota</taxon>
        <taxon>Pezizomycotina</taxon>
        <taxon>Sordariomycetes</taxon>
        <taxon>Hypocreomycetidae</taxon>
        <taxon>Hypocreales</taxon>
        <taxon>Ophiocordycipitaceae</taxon>
        <taxon>Purpureocillium</taxon>
    </lineage>
</organism>
<sequence>MREKSPLQTYLGGVWDGNQAKPPSVASSRRQKQNDGSQRLLLCHLTRPILTGFRDYSLRRTAGSPRIAYHDGTTAGRMDKKVVSCTTGFCSPNPAKEGRYPSLDDGARSPIQPGWTLDLAQAGNFGRPGVWCPRRRLSVDPTACILGFQCRGRVTLVATRSREVDAPVPRSTHSIFAEANRSASRCSHDSGLFQPADWSDGGLPLVHAAAGVDHVTVSGIFQQRQPLAW</sequence>
<dbReference type="EMBL" id="JAWRVI010000006">
    <property type="protein sequence ID" value="KAK4093267.1"/>
    <property type="molecule type" value="Genomic_DNA"/>
</dbReference>
<dbReference type="Proteomes" id="UP001287286">
    <property type="component" value="Unassembled WGS sequence"/>
</dbReference>